<dbReference type="Pfam" id="PF08212">
    <property type="entry name" value="Lipocalin_2"/>
    <property type="match status" value="1"/>
</dbReference>
<comment type="subunit">
    <text evidence="2">Homodimer.</text>
</comment>
<comment type="caution">
    <text evidence="4">The sequence shown here is derived from an EMBL/GenBank/DDBJ whole genome shotgun (WGS) entry which is preliminary data.</text>
</comment>
<keyword evidence="5" id="KW-1185">Reference proteome</keyword>
<gene>
    <name evidence="4" type="ORF">OVY01_21480</name>
</gene>
<dbReference type="InterPro" id="IPR022271">
    <property type="entry name" value="Lipocalin_ApoD"/>
</dbReference>
<keyword evidence="2" id="KW-0472">Membrane</keyword>
<dbReference type="PROSITE" id="PS00213">
    <property type="entry name" value="LIPOCALIN"/>
    <property type="match status" value="1"/>
</dbReference>
<dbReference type="RefSeq" id="WP_267849643.1">
    <property type="nucleotide sequence ID" value="NZ_JAPMXC010000011.1"/>
</dbReference>
<feature type="domain" description="Lipocalin/cytosolic fatty-acid binding" evidence="3">
    <location>
        <begin position="42"/>
        <end position="190"/>
    </location>
</feature>
<dbReference type="PROSITE" id="PS51257">
    <property type="entry name" value="PROKAR_LIPOPROTEIN"/>
    <property type="match status" value="1"/>
</dbReference>
<organism evidence="4 5">
    <name type="scientific">Robbsia betulipollinis</name>
    <dbReference type="NCBI Taxonomy" id="2981849"/>
    <lineage>
        <taxon>Bacteria</taxon>
        <taxon>Pseudomonadati</taxon>
        <taxon>Pseudomonadota</taxon>
        <taxon>Betaproteobacteria</taxon>
        <taxon>Burkholderiales</taxon>
        <taxon>Burkholderiaceae</taxon>
        <taxon>Robbsia</taxon>
    </lineage>
</organism>
<reference evidence="4" key="1">
    <citation type="submission" date="2022-11" db="EMBL/GenBank/DDBJ databases">
        <title>Robbsia betulipollinis sp. nov., isolated from pollen of birch (Betula pendula).</title>
        <authorList>
            <person name="Shi H."/>
            <person name="Ambika Manirajan B."/>
            <person name="Ratering S."/>
            <person name="Geissler-Plaum R."/>
            <person name="Schnell S."/>
        </authorList>
    </citation>
    <scope>NUCLEOTIDE SEQUENCE</scope>
    <source>
        <strain evidence="4">Bb-Pol-6</strain>
    </source>
</reference>
<dbReference type="InterPro" id="IPR002446">
    <property type="entry name" value="Lipocalin_bac"/>
</dbReference>
<keyword evidence="2" id="KW-0446">Lipid-binding</keyword>
<keyword evidence="2" id="KW-0998">Cell outer membrane</keyword>
<comment type="function">
    <text evidence="2">Involved in the storage or transport of lipids necessary for membrane maintenance under stressful conditions. Displays a binding preference for lysophospholipids.</text>
</comment>
<comment type="subcellular location">
    <subcellularLocation>
        <location evidence="2">Cell outer membrane</location>
    </subcellularLocation>
</comment>
<protein>
    <recommendedName>
        <fullName evidence="2">Outer membrane lipoprotein Blc</fullName>
    </recommendedName>
</protein>
<comment type="similarity">
    <text evidence="1 2">Belongs to the calycin superfamily. Lipocalin family.</text>
</comment>
<dbReference type="EMBL" id="JAPMXC010000011">
    <property type="protein sequence ID" value="MCY0389718.1"/>
    <property type="molecule type" value="Genomic_DNA"/>
</dbReference>
<accession>A0ABT3ZV48</accession>
<evidence type="ECO:0000313" key="5">
    <source>
        <dbReference type="Proteomes" id="UP001082899"/>
    </source>
</evidence>
<name>A0ABT3ZV48_9BURK</name>
<dbReference type="InterPro" id="IPR047202">
    <property type="entry name" value="Lipocalin_Blc-like_dom"/>
</dbReference>
<dbReference type="PANTHER" id="PTHR10612:SF34">
    <property type="entry name" value="APOLIPOPROTEIN D"/>
    <property type="match status" value="1"/>
</dbReference>
<sequence>MKSHTKQWWLAGSAVACLAVIATAVAATSAAARTPLEPVPQLDLDRYAGTWYEIAKYPNFFQRKCVADVRAVYARRADGLIDVVNSCMERNGAVNDVHGIARPDVMPPPMSSKLQVRFAPAWLGWLPFVWGRYWVVMLDPDYRYSVVSEPRRKYLWILSREPQLDAATYRKIAVRLRELGLDPDKLVKTVQDDGR</sequence>
<evidence type="ECO:0000313" key="4">
    <source>
        <dbReference type="EMBL" id="MCY0389718.1"/>
    </source>
</evidence>
<evidence type="ECO:0000256" key="2">
    <source>
        <dbReference type="PIRNR" id="PIRNR036893"/>
    </source>
</evidence>
<proteinExistence type="inferred from homology"/>
<keyword evidence="2" id="KW-0449">Lipoprotein</keyword>
<feature type="signal peptide" evidence="2">
    <location>
        <begin position="1"/>
        <end position="26"/>
    </location>
</feature>
<dbReference type="PRINTS" id="PR01171">
    <property type="entry name" value="BCTLIPOCALIN"/>
</dbReference>
<evidence type="ECO:0000256" key="1">
    <source>
        <dbReference type="ARBA" id="ARBA00006889"/>
    </source>
</evidence>
<dbReference type="InterPro" id="IPR022272">
    <property type="entry name" value="Lipocalin_CS"/>
</dbReference>
<dbReference type="PANTHER" id="PTHR10612">
    <property type="entry name" value="APOLIPOPROTEIN D"/>
    <property type="match status" value="1"/>
</dbReference>
<dbReference type="SUPFAM" id="SSF50814">
    <property type="entry name" value="Lipocalins"/>
    <property type="match status" value="1"/>
</dbReference>
<dbReference type="InterPro" id="IPR012674">
    <property type="entry name" value="Calycin"/>
</dbReference>
<dbReference type="PIRSF" id="PIRSF036893">
    <property type="entry name" value="Lipocalin_ApoD"/>
    <property type="match status" value="1"/>
</dbReference>
<dbReference type="CDD" id="cd19438">
    <property type="entry name" value="lipocalin_Blc-like"/>
    <property type="match status" value="1"/>
</dbReference>
<keyword evidence="2" id="KW-0732">Signal</keyword>
<feature type="chain" id="PRO_5045014839" description="Outer membrane lipoprotein Blc" evidence="2">
    <location>
        <begin position="27"/>
        <end position="195"/>
    </location>
</feature>
<dbReference type="InterPro" id="IPR000566">
    <property type="entry name" value="Lipocln_cytosolic_FA-bd_dom"/>
</dbReference>
<evidence type="ECO:0000259" key="3">
    <source>
        <dbReference type="Pfam" id="PF08212"/>
    </source>
</evidence>
<dbReference type="Gene3D" id="2.40.128.20">
    <property type="match status" value="1"/>
</dbReference>
<dbReference type="Proteomes" id="UP001082899">
    <property type="component" value="Unassembled WGS sequence"/>
</dbReference>